<accession>A0AAD5G351</accession>
<name>A0AAD5G351_AMBAR</name>
<feature type="compositionally biased region" description="Low complexity" evidence="1">
    <location>
        <begin position="59"/>
        <end position="79"/>
    </location>
</feature>
<evidence type="ECO:0000256" key="1">
    <source>
        <dbReference type="SAM" id="MobiDB-lite"/>
    </source>
</evidence>
<keyword evidence="3" id="KW-1185">Reference proteome</keyword>
<organism evidence="2 3">
    <name type="scientific">Ambrosia artemisiifolia</name>
    <name type="common">Common ragweed</name>
    <dbReference type="NCBI Taxonomy" id="4212"/>
    <lineage>
        <taxon>Eukaryota</taxon>
        <taxon>Viridiplantae</taxon>
        <taxon>Streptophyta</taxon>
        <taxon>Embryophyta</taxon>
        <taxon>Tracheophyta</taxon>
        <taxon>Spermatophyta</taxon>
        <taxon>Magnoliopsida</taxon>
        <taxon>eudicotyledons</taxon>
        <taxon>Gunneridae</taxon>
        <taxon>Pentapetalae</taxon>
        <taxon>asterids</taxon>
        <taxon>campanulids</taxon>
        <taxon>Asterales</taxon>
        <taxon>Asteraceae</taxon>
        <taxon>Asteroideae</taxon>
        <taxon>Heliantheae alliance</taxon>
        <taxon>Heliantheae</taxon>
        <taxon>Ambrosia</taxon>
    </lineage>
</organism>
<evidence type="ECO:0000313" key="3">
    <source>
        <dbReference type="Proteomes" id="UP001206925"/>
    </source>
</evidence>
<dbReference type="AlphaFoldDB" id="A0AAD5G351"/>
<protein>
    <submittedName>
        <fullName evidence="2">Uncharacterized protein</fullName>
    </submittedName>
</protein>
<reference evidence="2" key="1">
    <citation type="submission" date="2022-06" db="EMBL/GenBank/DDBJ databases">
        <title>Uncovering the hologenomic basis of an extraordinary plant invasion.</title>
        <authorList>
            <person name="Bieker V.C."/>
            <person name="Martin M.D."/>
            <person name="Gilbert T."/>
            <person name="Hodgins K."/>
            <person name="Battlay P."/>
            <person name="Petersen B."/>
            <person name="Wilson J."/>
        </authorList>
    </citation>
    <scope>NUCLEOTIDE SEQUENCE</scope>
    <source>
        <strain evidence="2">AA19_3_7</strain>
        <tissue evidence="2">Leaf</tissue>
    </source>
</reference>
<feature type="region of interest" description="Disordered" evidence="1">
    <location>
        <begin position="38"/>
        <end position="98"/>
    </location>
</feature>
<feature type="compositionally biased region" description="Polar residues" evidence="1">
    <location>
        <begin position="38"/>
        <end position="49"/>
    </location>
</feature>
<proteinExistence type="predicted"/>
<dbReference type="EMBL" id="JAMZMK010011828">
    <property type="protein sequence ID" value="KAI7725921.1"/>
    <property type="molecule type" value="Genomic_DNA"/>
</dbReference>
<evidence type="ECO:0000313" key="2">
    <source>
        <dbReference type="EMBL" id="KAI7725921.1"/>
    </source>
</evidence>
<feature type="compositionally biased region" description="Basic and acidic residues" evidence="1">
    <location>
        <begin position="85"/>
        <end position="98"/>
    </location>
</feature>
<sequence length="98" mass="10657">MKGFYREKHRGGTNLVVIENIITFFFHSETLPSLILASSEQEGECSQQDQDVEANENTVSNSSNGDNGNDEVSNSVNDGDNGGGGDREGSDGDRWLLF</sequence>
<comment type="caution">
    <text evidence="2">The sequence shown here is derived from an EMBL/GenBank/DDBJ whole genome shotgun (WGS) entry which is preliminary data.</text>
</comment>
<gene>
    <name evidence="2" type="ORF">M8C21_030519</name>
</gene>
<dbReference type="Proteomes" id="UP001206925">
    <property type="component" value="Unassembled WGS sequence"/>
</dbReference>